<protein>
    <recommendedName>
        <fullName evidence="4">PnuC protein</fullName>
    </recommendedName>
</protein>
<evidence type="ECO:0008006" key="4">
    <source>
        <dbReference type="Google" id="ProtNLM"/>
    </source>
</evidence>
<accession>A0A1F4VR34</accession>
<comment type="caution">
    <text evidence="2">The sequence shown here is derived from an EMBL/GenBank/DDBJ whole genome shotgun (WGS) entry which is preliminary data.</text>
</comment>
<dbReference type="AlphaFoldDB" id="A0A1F4VR34"/>
<name>A0A1F4VR34_UNCKA</name>
<evidence type="ECO:0000313" key="2">
    <source>
        <dbReference type="EMBL" id="OGC59666.1"/>
    </source>
</evidence>
<keyword evidence="1" id="KW-1133">Transmembrane helix</keyword>
<sequence length="71" mass="8096">MDWIAALLTFAGSFLLSKKWRYGWLISGSANLLWMAYGFWVAHSVALGVLNIFMVTNAIRGFRNWKKGEVL</sequence>
<gene>
    <name evidence="2" type="ORF">A2890_02050</name>
</gene>
<evidence type="ECO:0000313" key="3">
    <source>
        <dbReference type="Proteomes" id="UP000176967"/>
    </source>
</evidence>
<dbReference type="EMBL" id="MEVL01000037">
    <property type="protein sequence ID" value="OGC59666.1"/>
    <property type="molecule type" value="Genomic_DNA"/>
</dbReference>
<evidence type="ECO:0000256" key="1">
    <source>
        <dbReference type="SAM" id="Phobius"/>
    </source>
</evidence>
<reference evidence="2 3" key="1">
    <citation type="journal article" date="2016" name="Nat. Commun.">
        <title>Thousands of microbial genomes shed light on interconnected biogeochemical processes in an aquifer system.</title>
        <authorList>
            <person name="Anantharaman K."/>
            <person name="Brown C.T."/>
            <person name="Hug L.A."/>
            <person name="Sharon I."/>
            <person name="Castelle C.J."/>
            <person name="Probst A.J."/>
            <person name="Thomas B.C."/>
            <person name="Singh A."/>
            <person name="Wilkins M.J."/>
            <person name="Karaoz U."/>
            <person name="Brodie E.L."/>
            <person name="Williams K.H."/>
            <person name="Hubbard S.S."/>
            <person name="Banfield J.F."/>
        </authorList>
    </citation>
    <scope>NUCLEOTIDE SEQUENCE [LARGE SCALE GENOMIC DNA]</scope>
</reference>
<organism evidence="2 3">
    <name type="scientific">candidate division WWE3 bacterium RIFCSPLOWO2_01_FULL_53_14</name>
    <dbReference type="NCBI Taxonomy" id="1802628"/>
    <lineage>
        <taxon>Bacteria</taxon>
        <taxon>Katanobacteria</taxon>
    </lineage>
</organism>
<keyword evidence="1" id="KW-0472">Membrane</keyword>
<keyword evidence="1" id="KW-0812">Transmembrane</keyword>
<feature type="transmembrane region" description="Helical" evidence="1">
    <location>
        <begin position="37"/>
        <end position="59"/>
    </location>
</feature>
<dbReference type="Proteomes" id="UP000176967">
    <property type="component" value="Unassembled WGS sequence"/>
</dbReference>
<proteinExistence type="predicted"/>